<evidence type="ECO:0000256" key="4">
    <source>
        <dbReference type="ARBA" id="ARBA00022490"/>
    </source>
</evidence>
<keyword evidence="6 12" id="KW-0547">Nucleotide-binding</keyword>
<keyword evidence="4" id="KW-0963">Cytoplasm</keyword>
<dbReference type="PRINTS" id="PR01040">
    <property type="entry name" value="TRNASYNTHTYR"/>
</dbReference>
<dbReference type="GO" id="GO:0005524">
    <property type="term" value="F:ATP binding"/>
    <property type="evidence" value="ECO:0007669"/>
    <property type="project" value="UniProtKB-KW"/>
</dbReference>
<evidence type="ECO:0000256" key="8">
    <source>
        <dbReference type="ARBA" id="ARBA00022917"/>
    </source>
</evidence>
<evidence type="ECO:0000256" key="3">
    <source>
        <dbReference type="ARBA" id="ARBA00013160"/>
    </source>
</evidence>
<dbReference type="Pfam" id="PF00579">
    <property type="entry name" value="tRNA-synt_1b"/>
    <property type="match status" value="1"/>
</dbReference>
<keyword evidence="9 12" id="KW-0030">Aminoacyl-tRNA synthetase</keyword>
<evidence type="ECO:0000256" key="11">
    <source>
        <dbReference type="ARBA" id="ARBA00048248"/>
    </source>
</evidence>
<dbReference type="InterPro" id="IPR014729">
    <property type="entry name" value="Rossmann-like_a/b/a_fold"/>
</dbReference>
<evidence type="ECO:0000256" key="12">
    <source>
        <dbReference type="RuleBase" id="RU361234"/>
    </source>
</evidence>
<proteinExistence type="inferred from homology"/>
<feature type="region of interest" description="Disordered" evidence="13">
    <location>
        <begin position="403"/>
        <end position="458"/>
    </location>
</feature>
<comment type="caution">
    <text evidence="14">The sequence shown here is derived from an EMBL/GenBank/DDBJ whole genome shotgun (WGS) entry which is preliminary data.</text>
</comment>
<dbReference type="InterPro" id="IPR002307">
    <property type="entry name" value="Tyr-tRNA-ligase"/>
</dbReference>
<dbReference type="Gene3D" id="3.40.50.620">
    <property type="entry name" value="HUPs"/>
    <property type="match status" value="1"/>
</dbReference>
<dbReference type="Proteomes" id="UP001140091">
    <property type="component" value="Unassembled WGS sequence"/>
</dbReference>
<keyword evidence="5 12" id="KW-0436">Ligase</keyword>
<organism evidence="14 15">
    <name type="scientific">Candolleomyces eurysporus</name>
    <dbReference type="NCBI Taxonomy" id="2828524"/>
    <lineage>
        <taxon>Eukaryota</taxon>
        <taxon>Fungi</taxon>
        <taxon>Dikarya</taxon>
        <taxon>Basidiomycota</taxon>
        <taxon>Agaricomycotina</taxon>
        <taxon>Agaricomycetes</taxon>
        <taxon>Agaricomycetidae</taxon>
        <taxon>Agaricales</taxon>
        <taxon>Agaricineae</taxon>
        <taxon>Psathyrellaceae</taxon>
        <taxon>Candolleomyces</taxon>
    </lineage>
</organism>
<dbReference type="InterPro" id="IPR002305">
    <property type="entry name" value="aa-tRNA-synth_Ic"/>
</dbReference>
<comment type="catalytic activity">
    <reaction evidence="11 12">
        <text>tRNA(Tyr) + L-tyrosine + ATP = L-tyrosyl-tRNA(Tyr) + AMP + diphosphate + H(+)</text>
        <dbReference type="Rhea" id="RHEA:10220"/>
        <dbReference type="Rhea" id="RHEA-COMP:9706"/>
        <dbReference type="Rhea" id="RHEA-COMP:9707"/>
        <dbReference type="ChEBI" id="CHEBI:15378"/>
        <dbReference type="ChEBI" id="CHEBI:30616"/>
        <dbReference type="ChEBI" id="CHEBI:33019"/>
        <dbReference type="ChEBI" id="CHEBI:58315"/>
        <dbReference type="ChEBI" id="CHEBI:78442"/>
        <dbReference type="ChEBI" id="CHEBI:78536"/>
        <dbReference type="ChEBI" id="CHEBI:456215"/>
        <dbReference type="EC" id="6.1.1.1"/>
    </reaction>
</comment>
<evidence type="ECO:0000256" key="7">
    <source>
        <dbReference type="ARBA" id="ARBA00022840"/>
    </source>
</evidence>
<keyword evidence="7 12" id="KW-0067">ATP-binding</keyword>
<comment type="similarity">
    <text evidence="2 12">Belongs to the class-I aminoacyl-tRNA synthetase family.</text>
</comment>
<protein>
    <recommendedName>
        <fullName evidence="3 12">Tyrosine--tRNA ligase</fullName>
        <ecNumber evidence="3 12">6.1.1.1</ecNumber>
    </recommendedName>
    <alternativeName>
        <fullName evidence="10 12">Tyrosyl-tRNA synthetase</fullName>
    </alternativeName>
</protein>
<evidence type="ECO:0000256" key="6">
    <source>
        <dbReference type="ARBA" id="ARBA00022741"/>
    </source>
</evidence>
<dbReference type="AlphaFoldDB" id="A0A9W8JIY7"/>
<evidence type="ECO:0000256" key="10">
    <source>
        <dbReference type="ARBA" id="ARBA00033323"/>
    </source>
</evidence>
<dbReference type="CDD" id="cd00805">
    <property type="entry name" value="TyrRS_core"/>
    <property type="match status" value="1"/>
</dbReference>
<feature type="compositionally biased region" description="Basic and acidic residues" evidence="13">
    <location>
        <begin position="403"/>
        <end position="418"/>
    </location>
</feature>
<sequence>MSSSTSSLAAPNPKAVRTWVKESPSGLEGVEDAKATPEERFELITRRLHEVLGGDLIKGILAEGKRHPKCYWGTAPTGRPHIGYLVPLMKISDFLRAGVEVTILLADVHAFLDNLKAPLNLVEFRTKYYEYLIRTVLESLDIPTDKLTFVTGSSYQLTRDYNLDAYRLAATVTEHDAKKAGAEVVKQVESPLLSGLLYPGLQALDEEYLDVDFQFGGVDQRKIFTFAELYLPRLGYTKRAHLMNPMVPGLGGGKMSASDPNSKIDLLDTPEVVKKKIKAAFCEEGNIEENGVLSFVGAVLIPISELRKERILAATTSQAVPQDQIDKLAKPFVADGAPEEAVFSIGRDEKWGGPSHYTSFQALQEEFAEKKVHPGDLKNAVTKAINELLKPVREKYEVNAGWKDIEAKAYPSPKDEKAVKKKKEKVYHPPPPGKGRNAVKPPADDAAAPPAAEAAPPS</sequence>
<gene>
    <name evidence="14" type="ORF">H1R20_g1772</name>
</gene>
<evidence type="ECO:0000313" key="14">
    <source>
        <dbReference type="EMBL" id="KAJ2935322.1"/>
    </source>
</evidence>
<dbReference type="GO" id="GO:0004831">
    <property type="term" value="F:tyrosine-tRNA ligase activity"/>
    <property type="evidence" value="ECO:0007669"/>
    <property type="project" value="UniProtKB-EC"/>
</dbReference>
<dbReference type="PANTHER" id="PTHR46264">
    <property type="entry name" value="TYROSINE-TRNA LIGASE"/>
    <property type="match status" value="1"/>
</dbReference>
<reference evidence="14" key="1">
    <citation type="submission" date="2022-06" db="EMBL/GenBank/DDBJ databases">
        <title>Genome Sequence of Candolleomyces eurysporus.</title>
        <authorList>
            <person name="Buettner E."/>
        </authorList>
    </citation>
    <scope>NUCLEOTIDE SEQUENCE</scope>
    <source>
        <strain evidence="14">VTCC 930004</strain>
    </source>
</reference>
<name>A0A9W8JIY7_9AGAR</name>
<dbReference type="GO" id="GO:0005737">
    <property type="term" value="C:cytoplasm"/>
    <property type="evidence" value="ECO:0007669"/>
    <property type="project" value="UniProtKB-SubCell"/>
</dbReference>
<evidence type="ECO:0000256" key="2">
    <source>
        <dbReference type="ARBA" id="ARBA00005594"/>
    </source>
</evidence>
<keyword evidence="15" id="KW-1185">Reference proteome</keyword>
<dbReference type="InterPro" id="IPR050489">
    <property type="entry name" value="Tyr-tRNA_synthase"/>
</dbReference>
<dbReference type="NCBIfam" id="TIGR00234">
    <property type="entry name" value="tyrS"/>
    <property type="match status" value="1"/>
</dbReference>
<evidence type="ECO:0000256" key="5">
    <source>
        <dbReference type="ARBA" id="ARBA00022598"/>
    </source>
</evidence>
<comment type="subcellular location">
    <subcellularLocation>
        <location evidence="1">Cytoplasm</location>
    </subcellularLocation>
</comment>
<dbReference type="GO" id="GO:0006437">
    <property type="term" value="P:tyrosyl-tRNA aminoacylation"/>
    <property type="evidence" value="ECO:0007669"/>
    <property type="project" value="InterPro"/>
</dbReference>
<accession>A0A9W8JIY7</accession>
<keyword evidence="8 12" id="KW-0648">Protein biosynthesis</keyword>
<feature type="non-terminal residue" evidence="14">
    <location>
        <position position="458"/>
    </location>
</feature>
<dbReference type="InterPro" id="IPR023617">
    <property type="entry name" value="Tyr-tRNA-ligase_arc/euk-type"/>
</dbReference>
<evidence type="ECO:0000256" key="1">
    <source>
        <dbReference type="ARBA" id="ARBA00004496"/>
    </source>
</evidence>
<feature type="compositionally biased region" description="Low complexity" evidence="13">
    <location>
        <begin position="444"/>
        <end position="458"/>
    </location>
</feature>
<evidence type="ECO:0000256" key="13">
    <source>
        <dbReference type="SAM" id="MobiDB-lite"/>
    </source>
</evidence>
<dbReference type="FunFam" id="3.40.50.620:FF:000040">
    <property type="entry name" value="Tyrosine--tRNA ligase"/>
    <property type="match status" value="1"/>
</dbReference>
<dbReference type="OrthoDB" id="197206at2759"/>
<evidence type="ECO:0000256" key="9">
    <source>
        <dbReference type="ARBA" id="ARBA00023146"/>
    </source>
</evidence>
<evidence type="ECO:0000313" key="15">
    <source>
        <dbReference type="Proteomes" id="UP001140091"/>
    </source>
</evidence>
<dbReference type="EMBL" id="JANBPK010000610">
    <property type="protein sequence ID" value="KAJ2935322.1"/>
    <property type="molecule type" value="Genomic_DNA"/>
</dbReference>
<dbReference type="PANTHER" id="PTHR46264:SF4">
    <property type="entry name" value="TYROSINE--TRNA LIGASE, CYTOPLASMIC"/>
    <property type="match status" value="1"/>
</dbReference>
<dbReference type="EC" id="6.1.1.1" evidence="3 12"/>
<dbReference type="SUPFAM" id="SSF52374">
    <property type="entry name" value="Nucleotidylyl transferase"/>
    <property type="match status" value="1"/>
</dbReference>
<dbReference type="Gene3D" id="1.10.240.10">
    <property type="entry name" value="Tyrosyl-Transfer RNA Synthetase"/>
    <property type="match status" value="1"/>
</dbReference>
<dbReference type="PIRSF" id="PIRSF006588">
    <property type="entry name" value="TyrRS_arch_euk"/>
    <property type="match status" value="1"/>
</dbReference>